<sequence length="76" mass="7596">MTPVGTALARLRKQCLDVQYASLPGTGRPGTVSRAVIPLAGHPDSAVVLPSDGGPGGPGDTVLVDPARPATLVVAR</sequence>
<gene>
    <name evidence="1" type="ORF">ACFYNQ_34145</name>
</gene>
<organism evidence="1 2">
    <name type="scientific">Streptomyces hokutonensis</name>
    <dbReference type="NCBI Taxonomy" id="1306990"/>
    <lineage>
        <taxon>Bacteria</taxon>
        <taxon>Bacillati</taxon>
        <taxon>Actinomycetota</taxon>
        <taxon>Actinomycetes</taxon>
        <taxon>Kitasatosporales</taxon>
        <taxon>Streptomycetaceae</taxon>
        <taxon>Streptomyces</taxon>
    </lineage>
</organism>
<comment type="caution">
    <text evidence="1">The sequence shown here is derived from an EMBL/GenBank/DDBJ whole genome shotgun (WGS) entry which is preliminary data.</text>
</comment>
<dbReference type="Proteomes" id="UP001601303">
    <property type="component" value="Unassembled WGS sequence"/>
</dbReference>
<evidence type="ECO:0000313" key="1">
    <source>
        <dbReference type="EMBL" id="MFE9603588.1"/>
    </source>
</evidence>
<evidence type="ECO:0000313" key="2">
    <source>
        <dbReference type="Proteomes" id="UP001601303"/>
    </source>
</evidence>
<name>A0ABW6MBQ6_9ACTN</name>
<keyword evidence="2" id="KW-1185">Reference proteome</keyword>
<dbReference type="RefSeq" id="WP_388112282.1">
    <property type="nucleotide sequence ID" value="NZ_JBIAHM010000013.1"/>
</dbReference>
<accession>A0ABW6MBQ6</accession>
<dbReference type="EMBL" id="JBIAHM010000013">
    <property type="protein sequence ID" value="MFE9603588.1"/>
    <property type="molecule type" value="Genomic_DNA"/>
</dbReference>
<reference evidence="1 2" key="1">
    <citation type="submission" date="2024-10" db="EMBL/GenBank/DDBJ databases">
        <title>The Natural Products Discovery Center: Release of the First 8490 Sequenced Strains for Exploring Actinobacteria Biosynthetic Diversity.</title>
        <authorList>
            <person name="Kalkreuter E."/>
            <person name="Kautsar S.A."/>
            <person name="Yang D."/>
            <person name="Bader C.D."/>
            <person name="Teijaro C.N."/>
            <person name="Fluegel L."/>
            <person name="Davis C.M."/>
            <person name="Simpson J.R."/>
            <person name="Lauterbach L."/>
            <person name="Steele A.D."/>
            <person name="Gui C."/>
            <person name="Meng S."/>
            <person name="Li G."/>
            <person name="Viehrig K."/>
            <person name="Ye F."/>
            <person name="Su P."/>
            <person name="Kiefer A.F."/>
            <person name="Nichols A."/>
            <person name="Cepeda A.J."/>
            <person name="Yan W."/>
            <person name="Fan B."/>
            <person name="Jiang Y."/>
            <person name="Adhikari A."/>
            <person name="Zheng C.-J."/>
            <person name="Schuster L."/>
            <person name="Cowan T.M."/>
            <person name="Smanski M.J."/>
            <person name="Chevrette M.G."/>
            <person name="De Carvalho L.P.S."/>
            <person name="Shen B."/>
        </authorList>
    </citation>
    <scope>NUCLEOTIDE SEQUENCE [LARGE SCALE GENOMIC DNA]</scope>
    <source>
        <strain evidence="1 2">NPDC006488</strain>
    </source>
</reference>
<proteinExistence type="predicted"/>
<protein>
    <submittedName>
        <fullName evidence="1">Uncharacterized protein</fullName>
    </submittedName>
</protein>